<evidence type="ECO:0008006" key="3">
    <source>
        <dbReference type="Google" id="ProtNLM"/>
    </source>
</evidence>
<evidence type="ECO:0000313" key="2">
    <source>
        <dbReference type="Proteomes" id="UP000315540"/>
    </source>
</evidence>
<sequence>MLLTLVFGFNSCLAQSDVKDKLIGKWTLIAESDSFPDDIDKLSIGGTDSDVETVPEITLIFKPDNSLLVIQMGDESNSTFKISDSILTMGNRKYIIVRVDNKELLLKNKNDLFNTQYKYQKNDE</sequence>
<protein>
    <recommendedName>
        <fullName evidence="3">Lipocalin-like domain-containing protein</fullName>
    </recommendedName>
</protein>
<comment type="caution">
    <text evidence="1">The sequence shown here is derived from an EMBL/GenBank/DDBJ whole genome shotgun (WGS) entry which is preliminary data.</text>
</comment>
<name>A0A504JK24_9FLAO</name>
<accession>A0A504JK24</accession>
<dbReference type="Proteomes" id="UP000315540">
    <property type="component" value="Unassembled WGS sequence"/>
</dbReference>
<reference evidence="1 2" key="1">
    <citation type="submission" date="2019-06" db="EMBL/GenBank/DDBJ databases">
        <authorList>
            <person name="Meng X."/>
        </authorList>
    </citation>
    <scope>NUCLEOTIDE SEQUENCE [LARGE SCALE GENOMIC DNA]</scope>
    <source>
        <strain evidence="1 2">M625</strain>
    </source>
</reference>
<evidence type="ECO:0000313" key="1">
    <source>
        <dbReference type="EMBL" id="TPN86851.1"/>
    </source>
</evidence>
<proteinExistence type="predicted"/>
<organism evidence="1 2">
    <name type="scientific">Aquimarina algicola</name>
    <dbReference type="NCBI Taxonomy" id="2589995"/>
    <lineage>
        <taxon>Bacteria</taxon>
        <taxon>Pseudomonadati</taxon>
        <taxon>Bacteroidota</taxon>
        <taxon>Flavobacteriia</taxon>
        <taxon>Flavobacteriales</taxon>
        <taxon>Flavobacteriaceae</taxon>
        <taxon>Aquimarina</taxon>
    </lineage>
</organism>
<keyword evidence="2" id="KW-1185">Reference proteome</keyword>
<dbReference type="EMBL" id="VFWZ01000002">
    <property type="protein sequence ID" value="TPN86851.1"/>
    <property type="molecule type" value="Genomic_DNA"/>
</dbReference>
<dbReference type="AlphaFoldDB" id="A0A504JK24"/>
<gene>
    <name evidence="1" type="ORF">FHK87_04410</name>
</gene>